<name>A0A0E9XDN0_ANGAN</name>
<sequence length="61" mass="7359">MCVPKKLKDTNRKWAFCHFLNYVPKEMINAGHLNFINKSQGLHEWWNIHFPFVPLQLVSYK</sequence>
<dbReference type="AlphaFoldDB" id="A0A0E9XDN0"/>
<reference evidence="1" key="2">
    <citation type="journal article" date="2015" name="Fish Shellfish Immunol.">
        <title>Early steps in the European eel (Anguilla anguilla)-Vibrio vulnificus interaction in the gills: Role of the RtxA13 toxin.</title>
        <authorList>
            <person name="Callol A."/>
            <person name="Pajuelo D."/>
            <person name="Ebbesson L."/>
            <person name="Teles M."/>
            <person name="MacKenzie S."/>
            <person name="Amaro C."/>
        </authorList>
    </citation>
    <scope>NUCLEOTIDE SEQUENCE</scope>
</reference>
<dbReference type="EMBL" id="GBXM01008794">
    <property type="protein sequence ID" value="JAH99783.1"/>
    <property type="molecule type" value="Transcribed_RNA"/>
</dbReference>
<evidence type="ECO:0000313" key="1">
    <source>
        <dbReference type="EMBL" id="JAH99783.1"/>
    </source>
</evidence>
<proteinExistence type="predicted"/>
<accession>A0A0E9XDN0</accession>
<reference evidence="1" key="1">
    <citation type="submission" date="2014-11" db="EMBL/GenBank/DDBJ databases">
        <authorList>
            <person name="Amaro Gonzalez C."/>
        </authorList>
    </citation>
    <scope>NUCLEOTIDE SEQUENCE</scope>
</reference>
<protein>
    <submittedName>
        <fullName evidence="1">Uncharacterized protein</fullName>
    </submittedName>
</protein>
<organism evidence="1">
    <name type="scientific">Anguilla anguilla</name>
    <name type="common">European freshwater eel</name>
    <name type="synonym">Muraena anguilla</name>
    <dbReference type="NCBI Taxonomy" id="7936"/>
    <lineage>
        <taxon>Eukaryota</taxon>
        <taxon>Metazoa</taxon>
        <taxon>Chordata</taxon>
        <taxon>Craniata</taxon>
        <taxon>Vertebrata</taxon>
        <taxon>Euteleostomi</taxon>
        <taxon>Actinopterygii</taxon>
        <taxon>Neopterygii</taxon>
        <taxon>Teleostei</taxon>
        <taxon>Anguilliformes</taxon>
        <taxon>Anguillidae</taxon>
        <taxon>Anguilla</taxon>
    </lineage>
</organism>